<gene>
    <name evidence="2" type="ORF">DPX16_1434</name>
</gene>
<protein>
    <submittedName>
        <fullName evidence="2">Uncharacterized protein</fullName>
    </submittedName>
</protein>
<feature type="region of interest" description="Disordered" evidence="1">
    <location>
        <begin position="118"/>
        <end position="167"/>
    </location>
</feature>
<sequence length="167" mass="18381">MMFSAIIMTSTCLKQSRLSFKKCFCNVSIQLSIFFDMNKGLFQSVILRIMLECAKAEQHKSSRRTSEQESNSSVSGAEFAPVARQMQRQPLRTASWNVQRLARTLMSRAHEERDWTAGASIKANSPPFSAGSGARGASPPRTPPAAQTEDAGGVEGSDMGRNQHWPV</sequence>
<proteinExistence type="predicted"/>
<feature type="region of interest" description="Disordered" evidence="1">
    <location>
        <begin position="58"/>
        <end position="93"/>
    </location>
</feature>
<evidence type="ECO:0000313" key="2">
    <source>
        <dbReference type="EMBL" id="ROL46797.1"/>
    </source>
</evidence>
<accession>A0A3N0YKV8</accession>
<dbReference type="AlphaFoldDB" id="A0A3N0YKV8"/>
<evidence type="ECO:0000256" key="1">
    <source>
        <dbReference type="SAM" id="MobiDB-lite"/>
    </source>
</evidence>
<feature type="compositionally biased region" description="Basic and acidic residues" evidence="1">
    <location>
        <begin position="58"/>
        <end position="67"/>
    </location>
</feature>
<name>A0A3N0YKV8_ANAGA</name>
<organism evidence="2 3">
    <name type="scientific">Anabarilius grahami</name>
    <name type="common">Kanglang fish</name>
    <name type="synonym">Barilius grahami</name>
    <dbReference type="NCBI Taxonomy" id="495550"/>
    <lineage>
        <taxon>Eukaryota</taxon>
        <taxon>Metazoa</taxon>
        <taxon>Chordata</taxon>
        <taxon>Craniata</taxon>
        <taxon>Vertebrata</taxon>
        <taxon>Euteleostomi</taxon>
        <taxon>Actinopterygii</taxon>
        <taxon>Neopterygii</taxon>
        <taxon>Teleostei</taxon>
        <taxon>Ostariophysi</taxon>
        <taxon>Cypriniformes</taxon>
        <taxon>Xenocyprididae</taxon>
        <taxon>Xenocypridinae</taxon>
        <taxon>Xenocypridinae incertae sedis</taxon>
        <taxon>Anabarilius</taxon>
    </lineage>
</organism>
<comment type="caution">
    <text evidence="2">The sequence shown here is derived from an EMBL/GenBank/DDBJ whole genome shotgun (WGS) entry which is preliminary data.</text>
</comment>
<dbReference type="Proteomes" id="UP000281406">
    <property type="component" value="Unassembled WGS sequence"/>
</dbReference>
<dbReference type="EMBL" id="RJVU01036813">
    <property type="protein sequence ID" value="ROL46797.1"/>
    <property type="molecule type" value="Genomic_DNA"/>
</dbReference>
<keyword evidence="3" id="KW-1185">Reference proteome</keyword>
<reference evidence="2 3" key="1">
    <citation type="submission" date="2018-10" db="EMBL/GenBank/DDBJ databases">
        <title>Genome assembly for a Yunnan-Guizhou Plateau 3E fish, Anabarilius grahami (Regan), and its evolutionary and genetic applications.</title>
        <authorList>
            <person name="Jiang W."/>
        </authorList>
    </citation>
    <scope>NUCLEOTIDE SEQUENCE [LARGE SCALE GENOMIC DNA]</scope>
    <source>
        <strain evidence="2">AG-KIZ</strain>
        <tissue evidence="2">Muscle</tissue>
    </source>
</reference>
<evidence type="ECO:0000313" key="3">
    <source>
        <dbReference type="Proteomes" id="UP000281406"/>
    </source>
</evidence>